<dbReference type="Gene3D" id="1.10.101.10">
    <property type="entry name" value="PGBD-like superfamily/PGBD"/>
    <property type="match status" value="1"/>
</dbReference>
<dbReference type="InterPro" id="IPR050570">
    <property type="entry name" value="Cell_wall_metabolism_enzyme"/>
</dbReference>
<dbReference type="InterPro" id="IPR008258">
    <property type="entry name" value="Transglycosylase_SLT_dom_1"/>
</dbReference>
<dbReference type="PANTHER" id="PTHR21666:SF294">
    <property type="entry name" value="PEPTIDASE M23"/>
    <property type="match status" value="1"/>
</dbReference>
<dbReference type="InterPro" id="IPR036366">
    <property type="entry name" value="PGBDSf"/>
</dbReference>
<dbReference type="PANTHER" id="PTHR21666">
    <property type="entry name" value="PEPTIDASE-RELATED"/>
    <property type="match status" value="1"/>
</dbReference>
<dbReference type="Pfam" id="PF01471">
    <property type="entry name" value="PG_binding_1"/>
    <property type="match status" value="1"/>
</dbReference>
<dbReference type="SUPFAM" id="SSF47090">
    <property type="entry name" value="PGBD-like"/>
    <property type="match status" value="1"/>
</dbReference>
<feature type="domain" description="M23ase beta-sheet core" evidence="4">
    <location>
        <begin position="281"/>
        <end position="365"/>
    </location>
</feature>
<keyword evidence="6" id="KW-1185">Reference proteome</keyword>
<accession>A0A0R0D6S0</accession>
<gene>
    <name evidence="5" type="ORF">ABB28_10110</name>
</gene>
<dbReference type="GO" id="GO:0004222">
    <property type="term" value="F:metalloendopeptidase activity"/>
    <property type="evidence" value="ECO:0007669"/>
    <property type="project" value="TreeGrafter"/>
</dbReference>
<evidence type="ECO:0000259" key="2">
    <source>
        <dbReference type="Pfam" id="PF01464"/>
    </source>
</evidence>
<dbReference type="CDD" id="cd00442">
    <property type="entry name" value="Lyz-like"/>
    <property type="match status" value="1"/>
</dbReference>
<dbReference type="InterPro" id="IPR036365">
    <property type="entry name" value="PGBD-like_sf"/>
</dbReference>
<feature type="domain" description="Peptidoglycan binding-like" evidence="3">
    <location>
        <begin position="406"/>
        <end position="467"/>
    </location>
</feature>
<proteinExistence type="predicted"/>
<dbReference type="CDD" id="cd12797">
    <property type="entry name" value="M23_peptidase"/>
    <property type="match status" value="1"/>
</dbReference>
<dbReference type="Proteomes" id="UP000051386">
    <property type="component" value="Unassembled WGS sequence"/>
</dbReference>
<reference evidence="5 6" key="1">
    <citation type="submission" date="2015-05" db="EMBL/GenBank/DDBJ databases">
        <title>Genome sequencing and analysis of members of genus Stenotrophomonas.</title>
        <authorList>
            <person name="Patil P.P."/>
            <person name="Midha S."/>
            <person name="Patil P.B."/>
        </authorList>
    </citation>
    <scope>NUCLEOTIDE SEQUENCE [LARGE SCALE GENOMIC DNA]</scope>
    <source>
        <strain evidence="5 6">DSM 21508</strain>
    </source>
</reference>
<comment type="caution">
    <text evidence="5">The sequence shown here is derived from an EMBL/GenBank/DDBJ whole genome shotgun (WGS) entry which is preliminary data.</text>
</comment>
<dbReference type="InterPro" id="IPR011055">
    <property type="entry name" value="Dup_hybrid_motif"/>
</dbReference>
<dbReference type="Pfam" id="PF01551">
    <property type="entry name" value="Peptidase_M23"/>
    <property type="match status" value="1"/>
</dbReference>
<evidence type="ECO:0000259" key="4">
    <source>
        <dbReference type="Pfam" id="PF01551"/>
    </source>
</evidence>
<dbReference type="EMBL" id="LDJK01000043">
    <property type="protein sequence ID" value="KRG73521.1"/>
    <property type="molecule type" value="Genomic_DNA"/>
</dbReference>
<dbReference type="AlphaFoldDB" id="A0A0R0D6S0"/>
<dbReference type="InterPro" id="IPR002477">
    <property type="entry name" value="Peptidoglycan-bd-like"/>
</dbReference>
<evidence type="ECO:0000313" key="5">
    <source>
        <dbReference type="EMBL" id="KRG73521.1"/>
    </source>
</evidence>
<organism evidence="5 6">
    <name type="scientific">Stenotrophomonas chelatiphaga</name>
    <dbReference type="NCBI Taxonomy" id="517011"/>
    <lineage>
        <taxon>Bacteria</taxon>
        <taxon>Pseudomonadati</taxon>
        <taxon>Pseudomonadota</taxon>
        <taxon>Gammaproteobacteria</taxon>
        <taxon>Lysobacterales</taxon>
        <taxon>Lysobacteraceae</taxon>
        <taxon>Stenotrophomonas</taxon>
    </lineage>
</organism>
<evidence type="ECO:0000256" key="1">
    <source>
        <dbReference type="SAM" id="MobiDB-lite"/>
    </source>
</evidence>
<dbReference type="Gene3D" id="2.70.70.10">
    <property type="entry name" value="Glucose Permease (Domain IIA)"/>
    <property type="match status" value="1"/>
</dbReference>
<dbReference type="PATRIC" id="fig|517011.3.peg.1731"/>
<feature type="compositionally biased region" description="Basic and acidic residues" evidence="1">
    <location>
        <begin position="28"/>
        <end position="46"/>
    </location>
</feature>
<dbReference type="Gene3D" id="1.10.530.10">
    <property type="match status" value="1"/>
</dbReference>
<feature type="region of interest" description="Disordered" evidence="1">
    <location>
        <begin position="461"/>
        <end position="480"/>
    </location>
</feature>
<dbReference type="RefSeq" id="WP_057508500.1">
    <property type="nucleotide sequence ID" value="NZ_LDJK01000043.1"/>
</dbReference>
<feature type="region of interest" description="Disordered" evidence="1">
    <location>
        <begin position="28"/>
        <end position="49"/>
    </location>
</feature>
<dbReference type="Pfam" id="PF01464">
    <property type="entry name" value="SLT"/>
    <property type="match status" value="1"/>
</dbReference>
<dbReference type="InterPro" id="IPR023346">
    <property type="entry name" value="Lysozyme-like_dom_sf"/>
</dbReference>
<evidence type="ECO:0000259" key="3">
    <source>
        <dbReference type="Pfam" id="PF01471"/>
    </source>
</evidence>
<protein>
    <submittedName>
        <fullName evidence="5">Lytic transglycosylase</fullName>
    </submittedName>
</protein>
<dbReference type="SUPFAM" id="SSF53955">
    <property type="entry name" value="Lysozyme-like"/>
    <property type="match status" value="1"/>
</dbReference>
<evidence type="ECO:0000313" key="6">
    <source>
        <dbReference type="Proteomes" id="UP000051386"/>
    </source>
</evidence>
<name>A0A0R0D6S0_9GAMM</name>
<sequence>MPDIYQNMIQPRGAGYRSDQIKPYSHYREPIDQTDGRLHGESRRWGDASPEVQSRVIDTLIESSREAGLSPRETAHVLAIARVESGFNPDAAAGTTSASGLGQFIDGTGNAYQLNNGNRFDVEAQSDALVRHFIDNRQLAQRRGQGEEYIYKYHHDGPTRDYGGLGLAESKVMPRLAEYEQFVNERLAQSQSQGQTQAQAQSQASPTQTLGAAAAVAGGAGAGVAAVQAAAAQQQSGSFQHTMQVMLPPQNGVKPHITGHYGEERGAKDHGGTDFNYVGGQTGINRQHPTINAPISGKVTFAGGSYGTVKILDAQGNSHEILHMKDVQVKEGQQIQAGQPIGTMGGRGPNGADQYAQHVHYQLRDPAGKLQSPEAFWDQRRVQEGATAPVQGRADDASSVLRHGARNEDVAKLQQELNRQGVRDANGNRLAEDGRFGDHTREAVTTYQQANGLKADGIAGPQTLGRLGEGRQAAHGHSHEAPVRAPQLGEAGHADTPLHAAIRGQLPSVVSNDMAAHITHMAKQAGIDSPDKLQGVAVQDGKAFVMGTTPGFRAMVDMSQPAPAAEQTSATLLGERLSAQVQQGQEEQQRAAVAMR</sequence>
<dbReference type="SUPFAM" id="SSF51261">
    <property type="entry name" value="Duplicated hybrid motif"/>
    <property type="match status" value="1"/>
</dbReference>
<dbReference type="InterPro" id="IPR016047">
    <property type="entry name" value="M23ase_b-sheet_dom"/>
</dbReference>
<feature type="domain" description="Transglycosylase SLT" evidence="2">
    <location>
        <begin position="75"/>
        <end position="122"/>
    </location>
</feature>